<keyword evidence="7" id="KW-0249">Electron transport</keyword>
<evidence type="ECO:0000256" key="4">
    <source>
        <dbReference type="ARBA" id="ARBA00022660"/>
    </source>
</evidence>
<keyword evidence="5 11" id="KW-0812">Transmembrane</keyword>
<evidence type="ECO:0000256" key="9">
    <source>
        <dbReference type="ARBA" id="ARBA00023128"/>
    </source>
</evidence>
<dbReference type="EnsemblMetazoa" id="XM_014400365.2">
    <property type="protein sequence ID" value="XP_014255851.1"/>
    <property type="gene ID" value="LOC106670228"/>
</dbReference>
<comment type="similarity">
    <text evidence="2">Belongs to the complex I NDUFC2 subunit family.</text>
</comment>
<keyword evidence="3" id="KW-0813">Transport</keyword>
<dbReference type="OrthoDB" id="6329847at2759"/>
<evidence type="ECO:0000313" key="12">
    <source>
        <dbReference type="EnsemblMetazoa" id="XP_014255851.1"/>
    </source>
</evidence>
<dbReference type="AlphaFoldDB" id="A0A8I6S4E8"/>
<dbReference type="GO" id="GO:0006120">
    <property type="term" value="P:mitochondrial electron transport, NADH to ubiquinone"/>
    <property type="evidence" value="ECO:0007669"/>
    <property type="project" value="InterPro"/>
</dbReference>
<evidence type="ECO:0000256" key="8">
    <source>
        <dbReference type="ARBA" id="ARBA00022989"/>
    </source>
</evidence>
<dbReference type="OMA" id="PIWNPMA"/>
<keyword evidence="10 11" id="KW-0472">Membrane</keyword>
<sequence>MAVVADPRKLLLPDPEEKKTVLYDKFTPLCLASILFLGVLASRRFNRKPVFSGIQHHIMAVVGGWVVGKALHNMMENHNAEKDAIYRHYIDLHPDDFPTPQRIKVGEKFGPWTPIR</sequence>
<gene>
    <name evidence="12" type="primary">106670228</name>
</gene>
<keyword evidence="13" id="KW-1185">Reference proteome</keyword>
<evidence type="ECO:0000256" key="10">
    <source>
        <dbReference type="ARBA" id="ARBA00023136"/>
    </source>
</evidence>
<evidence type="ECO:0000313" key="13">
    <source>
        <dbReference type="Proteomes" id="UP000494040"/>
    </source>
</evidence>
<reference evidence="12" key="1">
    <citation type="submission" date="2022-01" db="UniProtKB">
        <authorList>
            <consortium name="EnsemblMetazoa"/>
        </authorList>
    </citation>
    <scope>IDENTIFICATION</scope>
</reference>
<accession>A0A8I6S4E8</accession>
<keyword evidence="4" id="KW-0679">Respiratory chain</keyword>
<evidence type="ECO:0000256" key="5">
    <source>
        <dbReference type="ARBA" id="ARBA00022692"/>
    </source>
</evidence>
<dbReference type="GO" id="GO:0005743">
    <property type="term" value="C:mitochondrial inner membrane"/>
    <property type="evidence" value="ECO:0007669"/>
    <property type="project" value="UniProtKB-SubCell"/>
</dbReference>
<protein>
    <recommendedName>
        <fullName evidence="14">NADH dehydrogenase [ubiquinone] 1 subunit C2</fullName>
    </recommendedName>
</protein>
<dbReference type="PANTHER" id="PTHR13099:SF0">
    <property type="entry name" value="NADH DEHYDROGENASE [UBIQUINONE] 1 SUBUNIT C2-RELATED"/>
    <property type="match status" value="1"/>
</dbReference>
<keyword evidence="6" id="KW-0999">Mitochondrion inner membrane</keyword>
<evidence type="ECO:0000256" key="11">
    <source>
        <dbReference type="SAM" id="Phobius"/>
    </source>
</evidence>
<evidence type="ECO:0000256" key="6">
    <source>
        <dbReference type="ARBA" id="ARBA00022792"/>
    </source>
</evidence>
<feature type="transmembrane region" description="Helical" evidence="11">
    <location>
        <begin position="20"/>
        <end position="41"/>
    </location>
</feature>
<keyword evidence="8 11" id="KW-1133">Transmembrane helix</keyword>
<evidence type="ECO:0000256" key="3">
    <source>
        <dbReference type="ARBA" id="ARBA00022448"/>
    </source>
</evidence>
<comment type="subcellular location">
    <subcellularLocation>
        <location evidence="1">Mitochondrion inner membrane</location>
        <topology evidence="1">Single-pass membrane protein</topology>
        <orientation evidence="1">Matrix side</orientation>
    </subcellularLocation>
</comment>
<dbReference type="PANTHER" id="PTHR13099">
    <property type="entry name" value="NADH-UBIQUINONE OXIDOREDUCTASE SUBUNIT B14.5B"/>
    <property type="match status" value="1"/>
</dbReference>
<proteinExistence type="inferred from homology"/>
<evidence type="ECO:0000256" key="1">
    <source>
        <dbReference type="ARBA" id="ARBA00004298"/>
    </source>
</evidence>
<evidence type="ECO:0000256" key="7">
    <source>
        <dbReference type="ARBA" id="ARBA00022982"/>
    </source>
</evidence>
<keyword evidence="9" id="KW-0496">Mitochondrion</keyword>
<dbReference type="KEGG" id="clec:106670228"/>
<evidence type="ECO:0000256" key="2">
    <source>
        <dbReference type="ARBA" id="ARBA00008674"/>
    </source>
</evidence>
<dbReference type="Pfam" id="PF06374">
    <property type="entry name" value="NDUF_C2"/>
    <property type="match status" value="1"/>
</dbReference>
<evidence type="ECO:0008006" key="14">
    <source>
        <dbReference type="Google" id="ProtNLM"/>
    </source>
</evidence>
<dbReference type="Proteomes" id="UP000494040">
    <property type="component" value="Unassembled WGS sequence"/>
</dbReference>
<name>A0A8I6S4E8_CIMLE</name>
<organism evidence="12 13">
    <name type="scientific">Cimex lectularius</name>
    <name type="common">Bed bug</name>
    <name type="synonym">Acanthia lectularia</name>
    <dbReference type="NCBI Taxonomy" id="79782"/>
    <lineage>
        <taxon>Eukaryota</taxon>
        <taxon>Metazoa</taxon>
        <taxon>Ecdysozoa</taxon>
        <taxon>Arthropoda</taxon>
        <taxon>Hexapoda</taxon>
        <taxon>Insecta</taxon>
        <taxon>Pterygota</taxon>
        <taxon>Neoptera</taxon>
        <taxon>Paraneoptera</taxon>
        <taxon>Hemiptera</taxon>
        <taxon>Heteroptera</taxon>
        <taxon>Panheteroptera</taxon>
        <taxon>Cimicomorpha</taxon>
        <taxon>Cimicidae</taxon>
        <taxon>Cimex</taxon>
    </lineage>
</organism>
<dbReference type="InterPro" id="IPR009423">
    <property type="entry name" value="NDUC2"/>
</dbReference>